<evidence type="ECO:0000256" key="11">
    <source>
        <dbReference type="RuleBase" id="RU367108"/>
    </source>
</evidence>
<dbReference type="InterPro" id="IPR035979">
    <property type="entry name" value="RBD_domain_sf"/>
</dbReference>
<keyword evidence="4 11" id="KW-0812">Transmembrane</keyword>
<feature type="domain" description="Mitochondrial escape protein 2 C-terminal" evidence="14">
    <location>
        <begin position="373"/>
        <end position="815"/>
    </location>
</feature>
<organism evidence="15 16">
    <name type="scientific">Geosmithia morbida</name>
    <dbReference type="NCBI Taxonomy" id="1094350"/>
    <lineage>
        <taxon>Eukaryota</taxon>
        <taxon>Fungi</taxon>
        <taxon>Dikarya</taxon>
        <taxon>Ascomycota</taxon>
        <taxon>Pezizomycotina</taxon>
        <taxon>Sordariomycetes</taxon>
        <taxon>Hypocreomycetidae</taxon>
        <taxon>Hypocreales</taxon>
        <taxon>Bionectriaceae</taxon>
        <taxon>Geosmithia</taxon>
    </lineage>
</organism>
<comment type="caution">
    <text evidence="11">Lacks conserved residue(s) required for the propagation of feature annotation.</text>
</comment>
<dbReference type="InterPro" id="IPR018850">
    <property type="entry name" value="Mt_escape_2_C"/>
</dbReference>
<feature type="transmembrane region" description="Helical" evidence="11">
    <location>
        <begin position="303"/>
        <end position="320"/>
    </location>
</feature>
<comment type="caution">
    <text evidence="15">The sequence shown here is derived from an EMBL/GenBank/DDBJ whole genome shotgun (WGS) entry which is preliminary data.</text>
</comment>
<evidence type="ECO:0000256" key="6">
    <source>
        <dbReference type="ARBA" id="ARBA00022946"/>
    </source>
</evidence>
<keyword evidence="6" id="KW-0809">Transit peptide</keyword>
<dbReference type="OrthoDB" id="10267654at2759"/>
<evidence type="ECO:0000256" key="1">
    <source>
        <dbReference type="ARBA" id="ARBA00004434"/>
    </source>
</evidence>
<proteinExistence type="inferred from homology"/>
<keyword evidence="5 11" id="KW-0999">Mitochondrion inner membrane</keyword>
<keyword evidence="7 11" id="KW-1133">Transmembrane helix</keyword>
<keyword evidence="11" id="KW-0507">mRNA processing</keyword>
<keyword evidence="11" id="KW-0694">RNA-binding</keyword>
<evidence type="ECO:0000259" key="14">
    <source>
        <dbReference type="Pfam" id="PF10443"/>
    </source>
</evidence>
<dbReference type="PANTHER" id="PTHR32198:SF2">
    <property type="entry name" value="MITOCHONDRIAL ESCAPE PROTEIN 2"/>
    <property type="match status" value="1"/>
</dbReference>
<dbReference type="GO" id="GO:0003723">
    <property type="term" value="F:RNA binding"/>
    <property type="evidence" value="ECO:0007669"/>
    <property type="project" value="UniProtKB-UniRule"/>
</dbReference>
<dbReference type="SUPFAM" id="SSF52540">
    <property type="entry name" value="P-loop containing nucleoside triphosphate hydrolases"/>
    <property type="match status" value="1"/>
</dbReference>
<evidence type="ECO:0000313" key="15">
    <source>
        <dbReference type="EMBL" id="KAF4123602.1"/>
    </source>
</evidence>
<dbReference type="AlphaFoldDB" id="A0A9P5D288"/>
<evidence type="ECO:0000256" key="10">
    <source>
        <dbReference type="ARBA" id="ARBA00025276"/>
    </source>
</evidence>
<comment type="function">
    <text evidence="10 11">Plays a role in maintaining the mitochondrial genome and in controlling the mtDNA escape. Involved in the regulation of mtDNA nucleotide structure and number. May have a dispensable role in early maturation of pre-rRNA.</text>
</comment>
<keyword evidence="8 11" id="KW-0496">Mitochondrion</keyword>
<comment type="similarity">
    <text evidence="2 11">Belongs to the YME2 family.</text>
</comment>
<feature type="region of interest" description="Disordered" evidence="12">
    <location>
        <begin position="603"/>
        <end position="622"/>
    </location>
</feature>
<dbReference type="InterPro" id="IPR027417">
    <property type="entry name" value="P-loop_NTPase"/>
</dbReference>
<dbReference type="PANTHER" id="PTHR32198">
    <property type="entry name" value="MITOCHONDRIAL ESCAPE PROTEIN 2"/>
    <property type="match status" value="1"/>
</dbReference>
<feature type="region of interest" description="Disordered" evidence="12">
    <location>
        <begin position="30"/>
        <end position="56"/>
    </location>
</feature>
<feature type="transmembrane region" description="Helical" evidence="11">
    <location>
        <begin position="262"/>
        <end position="282"/>
    </location>
</feature>
<name>A0A9P5D288_9HYPO</name>
<evidence type="ECO:0000256" key="12">
    <source>
        <dbReference type="SAM" id="MobiDB-lite"/>
    </source>
</evidence>
<comment type="subcellular location">
    <subcellularLocation>
        <location evidence="1 11">Mitochondrion inner membrane</location>
        <topology evidence="1 11">Single-pass membrane protein</topology>
    </subcellularLocation>
</comment>
<dbReference type="Pfam" id="PF10443">
    <property type="entry name" value="RNA12"/>
    <property type="match status" value="1"/>
</dbReference>
<protein>
    <recommendedName>
        <fullName evidence="3 11">Mitochondrial escape protein 2</fullName>
    </recommendedName>
</protein>
<dbReference type="InterPro" id="IPR039627">
    <property type="entry name" value="Yme2_C"/>
</dbReference>
<dbReference type="InterPro" id="IPR012677">
    <property type="entry name" value="Nucleotide-bd_a/b_plait_sf"/>
</dbReference>
<evidence type="ECO:0000256" key="4">
    <source>
        <dbReference type="ARBA" id="ARBA00022692"/>
    </source>
</evidence>
<dbReference type="GO" id="GO:0005743">
    <property type="term" value="C:mitochondrial inner membrane"/>
    <property type="evidence" value="ECO:0007669"/>
    <property type="project" value="UniProtKB-SubCell"/>
</dbReference>
<keyword evidence="9 11" id="KW-0472">Membrane</keyword>
<evidence type="ECO:0000256" key="8">
    <source>
        <dbReference type="ARBA" id="ARBA00023128"/>
    </source>
</evidence>
<dbReference type="GeneID" id="55972528"/>
<evidence type="ECO:0000256" key="7">
    <source>
        <dbReference type="ARBA" id="ARBA00022989"/>
    </source>
</evidence>
<dbReference type="InterPro" id="IPR000504">
    <property type="entry name" value="RRM_dom"/>
</dbReference>
<accession>A0A9P5D288</accession>
<dbReference type="EMBL" id="JAANYQ010000006">
    <property type="protein sequence ID" value="KAF4123602.1"/>
    <property type="molecule type" value="Genomic_DNA"/>
</dbReference>
<reference evidence="15" key="1">
    <citation type="submission" date="2020-03" db="EMBL/GenBank/DDBJ databases">
        <title>Site-based positive gene gene selection in Geosmithia morbida across the United States reveals a broad range of putative effectors and factors for local host and environmental adapation.</title>
        <authorList>
            <person name="Onufrak A."/>
            <person name="Murdoch R.W."/>
            <person name="Gazis R."/>
            <person name="Huff M."/>
            <person name="Staton M."/>
            <person name="Klingeman W."/>
            <person name="Hadziabdic D."/>
        </authorList>
    </citation>
    <scope>NUCLEOTIDE SEQUENCE</scope>
    <source>
        <strain evidence="15">1262</strain>
    </source>
</reference>
<dbReference type="Gene3D" id="3.30.70.330">
    <property type="match status" value="1"/>
</dbReference>
<gene>
    <name evidence="15" type="ORF">GMORB2_6303</name>
</gene>
<evidence type="ECO:0000256" key="9">
    <source>
        <dbReference type="ARBA" id="ARBA00023136"/>
    </source>
</evidence>
<evidence type="ECO:0000313" key="16">
    <source>
        <dbReference type="Proteomes" id="UP000749293"/>
    </source>
</evidence>
<evidence type="ECO:0000256" key="2">
    <source>
        <dbReference type="ARBA" id="ARBA00010320"/>
    </source>
</evidence>
<evidence type="ECO:0000259" key="13">
    <source>
        <dbReference type="Pfam" id="PF00076"/>
    </source>
</evidence>
<dbReference type="GO" id="GO:0006397">
    <property type="term" value="P:mRNA processing"/>
    <property type="evidence" value="ECO:0007669"/>
    <property type="project" value="UniProtKB-UniRule"/>
</dbReference>
<dbReference type="Proteomes" id="UP000749293">
    <property type="component" value="Unassembled WGS sequence"/>
</dbReference>
<evidence type="ECO:0000256" key="3">
    <source>
        <dbReference type="ARBA" id="ARBA00020222"/>
    </source>
</evidence>
<dbReference type="SUPFAM" id="SSF54928">
    <property type="entry name" value="RNA-binding domain, RBD"/>
    <property type="match status" value="1"/>
</dbReference>
<sequence>MLMRPRLNFNVRPSSMIYPSRHVARTWASTTTAATSPGVDPDDEADTDGKRDARSEGHIKVGTNESVLFFDNLFPVSLSNVLGRVYSSDKDLVTLLKLFKTSSLGIMDPIRLVKAAIPPDLLSTVTEIHPRLKDGGAFVKFRHDASVDPLTIEETLIRNLNDAPLHPWFNPLRGIKARLVCGTPWLEDLRRYPSNLIKVEFTAATPDSTPQELSEETIYSLLRKYGKISDIAPQAQDDKALPRYATVAFVNIRDAIMARNCMHGIIVGAAMGGGAHGTRLRFSHRARIRPHNIWNWVTTHPRIVIPIVAALLAGVSVIIFDPIRQFFIKMHIQHSWSISESRLYKWFKSQKDSLIPGSHGTQHDDLSAVWNHRRDLIEQLRSWLDGSSDTFIVVTGPKGSGKKDMVLKQTLDGRKNVLEIDCRPISEARGEAGVIRRLAAAVGYRPVFSWANNISSMVDLAIQGTTGVKAGFSETLESQFNKIFYTTSSALKEVALSARTKRDKDADLTDDAYLESHPERRPVIVIDNFMHKAEDKGLAYDKLAEWAATVVQNNIAHVIFLTSDTSYTKPLAKALPDRVLRTLSLGDLDLDVARNFVLSRVREDTRTEEEKESEQDAAEAAGKPLVHKELDLTGLDESIRTMGGRLTDLEFLSRRIKSGQTPKQAVDEIVSENATDIVKMFLLGKSVGSFTDPSSRSWSTQQAWHLVRELAREPTLRYNQVVLSAPFASSTTPSAKDGEAALEGLAGADLIMIKLHRGRPQSITAGKPLNQAAFSVLLDDPVLSARMDLAVLKEDMSAKNKEIEGLESELALLGGLPRQTNEIANRARYLLEKMDDSQQKIIALEKKMGELKAILSKEF</sequence>
<feature type="compositionally biased region" description="Basic and acidic residues" evidence="12">
    <location>
        <begin position="47"/>
        <end position="56"/>
    </location>
</feature>
<dbReference type="RefSeq" id="XP_035322254.1">
    <property type="nucleotide sequence ID" value="XM_035468273.1"/>
</dbReference>
<feature type="domain" description="RRM" evidence="13">
    <location>
        <begin position="210"/>
        <end position="268"/>
    </location>
</feature>
<dbReference type="Pfam" id="PF00076">
    <property type="entry name" value="RRM_1"/>
    <property type="match status" value="1"/>
</dbReference>
<evidence type="ECO:0000256" key="5">
    <source>
        <dbReference type="ARBA" id="ARBA00022792"/>
    </source>
</evidence>
<keyword evidence="16" id="KW-1185">Reference proteome</keyword>